<dbReference type="SUPFAM" id="SSF46785">
    <property type="entry name" value="Winged helix' DNA-binding domain"/>
    <property type="match status" value="1"/>
</dbReference>
<dbReference type="CDD" id="cd08414">
    <property type="entry name" value="PBP2_LTTR_aromatics_like"/>
    <property type="match status" value="1"/>
</dbReference>
<dbReference type="GO" id="GO:0003700">
    <property type="term" value="F:DNA-binding transcription factor activity"/>
    <property type="evidence" value="ECO:0007669"/>
    <property type="project" value="InterPro"/>
</dbReference>
<dbReference type="PROSITE" id="PS50931">
    <property type="entry name" value="HTH_LYSR"/>
    <property type="match status" value="1"/>
</dbReference>
<dbReference type="PANTHER" id="PTHR30346:SF0">
    <property type="entry name" value="HCA OPERON TRANSCRIPTIONAL ACTIVATOR HCAR"/>
    <property type="match status" value="1"/>
</dbReference>
<evidence type="ECO:0000313" key="7">
    <source>
        <dbReference type="Proteomes" id="UP000215896"/>
    </source>
</evidence>
<feature type="domain" description="HTH lysR-type" evidence="5">
    <location>
        <begin position="29"/>
        <end position="86"/>
    </location>
</feature>
<evidence type="ECO:0000256" key="4">
    <source>
        <dbReference type="ARBA" id="ARBA00023163"/>
    </source>
</evidence>
<dbReference type="PANTHER" id="PTHR30346">
    <property type="entry name" value="TRANSCRIPTIONAL DUAL REGULATOR HCAR-RELATED"/>
    <property type="match status" value="1"/>
</dbReference>
<dbReference type="PRINTS" id="PR00039">
    <property type="entry name" value="HTHLYSR"/>
</dbReference>
<evidence type="ECO:0000259" key="5">
    <source>
        <dbReference type="PROSITE" id="PS50931"/>
    </source>
</evidence>
<organism evidence="6 7">
    <name type="scientific">Enemella evansiae</name>
    <dbReference type="NCBI Taxonomy" id="2016499"/>
    <lineage>
        <taxon>Bacteria</taxon>
        <taxon>Bacillati</taxon>
        <taxon>Actinomycetota</taxon>
        <taxon>Actinomycetes</taxon>
        <taxon>Propionibacteriales</taxon>
        <taxon>Propionibacteriaceae</taxon>
        <taxon>Enemella</taxon>
    </lineage>
</organism>
<keyword evidence="4" id="KW-0804">Transcription</keyword>
<sequence length="317" mass="34612">MPQPCAGDTARCQYRLLPLRLAVLIMALMQLERLQYFVALAEELHFSRAAERLQLSQPALSQQVKRLERQLGVQLCERGPHGVTLTAAGERLADGARDLVTSYEALIAEVTAVGHGEAGVLRIAHTRSDGAAVARAALAAFGRQHPGVEVRAEVGWTAWNLDRLVTGDLDAAIVRTPIERPGLRVEPLAESEVVAVLPTGHRLARSRRIRSAWLLEETVLCWPRRQAPAAHAALLTQLFGTGPFPALHDEPDADHLLAAVAEGAGIGLLDRARVPRRRGLLMRRFTAPEPHLGIGLAWRPDHPSPQLRALLATLRRA</sequence>
<proteinExistence type="inferred from homology"/>
<evidence type="ECO:0000313" key="6">
    <source>
        <dbReference type="EMBL" id="OYO13426.1"/>
    </source>
</evidence>
<dbReference type="GO" id="GO:0032993">
    <property type="term" value="C:protein-DNA complex"/>
    <property type="evidence" value="ECO:0007669"/>
    <property type="project" value="TreeGrafter"/>
</dbReference>
<dbReference type="Proteomes" id="UP000215896">
    <property type="component" value="Unassembled WGS sequence"/>
</dbReference>
<name>A0A255GFX7_9ACTN</name>
<comment type="similarity">
    <text evidence="1">Belongs to the LysR transcriptional regulatory family.</text>
</comment>
<keyword evidence="3" id="KW-0238">DNA-binding</keyword>
<evidence type="ECO:0000256" key="1">
    <source>
        <dbReference type="ARBA" id="ARBA00009437"/>
    </source>
</evidence>
<keyword evidence="2" id="KW-0805">Transcription regulation</keyword>
<protein>
    <submittedName>
        <fullName evidence="6">LysR family transcriptional regulator</fullName>
    </submittedName>
</protein>
<dbReference type="Gene3D" id="1.10.10.10">
    <property type="entry name" value="Winged helix-like DNA-binding domain superfamily/Winged helix DNA-binding domain"/>
    <property type="match status" value="1"/>
</dbReference>
<dbReference type="InterPro" id="IPR036390">
    <property type="entry name" value="WH_DNA-bd_sf"/>
</dbReference>
<dbReference type="InterPro" id="IPR036388">
    <property type="entry name" value="WH-like_DNA-bd_sf"/>
</dbReference>
<gene>
    <name evidence="6" type="ORF">CGZ94_10625</name>
</gene>
<dbReference type="SUPFAM" id="SSF53850">
    <property type="entry name" value="Periplasmic binding protein-like II"/>
    <property type="match status" value="1"/>
</dbReference>
<dbReference type="Pfam" id="PF00126">
    <property type="entry name" value="HTH_1"/>
    <property type="match status" value="1"/>
</dbReference>
<comment type="caution">
    <text evidence="6">The sequence shown here is derived from an EMBL/GenBank/DDBJ whole genome shotgun (WGS) entry which is preliminary data.</text>
</comment>
<keyword evidence="7" id="KW-1185">Reference proteome</keyword>
<dbReference type="Gene3D" id="3.40.190.10">
    <property type="entry name" value="Periplasmic binding protein-like II"/>
    <property type="match status" value="2"/>
</dbReference>
<dbReference type="OrthoDB" id="3181812at2"/>
<dbReference type="Pfam" id="PF03466">
    <property type="entry name" value="LysR_substrate"/>
    <property type="match status" value="1"/>
</dbReference>
<dbReference type="FunFam" id="1.10.10.10:FF:000001">
    <property type="entry name" value="LysR family transcriptional regulator"/>
    <property type="match status" value="1"/>
</dbReference>
<evidence type="ECO:0000256" key="2">
    <source>
        <dbReference type="ARBA" id="ARBA00023015"/>
    </source>
</evidence>
<accession>A0A255GFX7</accession>
<reference evidence="6 7" key="1">
    <citation type="submission" date="2017-07" db="EMBL/GenBank/DDBJ databases">
        <title>Draft whole genome sequences of clinical Proprionibacteriaceae strains.</title>
        <authorList>
            <person name="Bernier A.-M."/>
            <person name="Bernard K."/>
            <person name="Domingo M.-C."/>
        </authorList>
    </citation>
    <scope>NUCLEOTIDE SEQUENCE [LARGE SCALE GENOMIC DNA]</scope>
    <source>
        <strain evidence="6 7">NML 030167</strain>
    </source>
</reference>
<dbReference type="InterPro" id="IPR005119">
    <property type="entry name" value="LysR_subst-bd"/>
</dbReference>
<evidence type="ECO:0000256" key="3">
    <source>
        <dbReference type="ARBA" id="ARBA00023125"/>
    </source>
</evidence>
<dbReference type="GO" id="GO:0003677">
    <property type="term" value="F:DNA binding"/>
    <property type="evidence" value="ECO:0007669"/>
    <property type="project" value="UniProtKB-KW"/>
</dbReference>
<dbReference type="InterPro" id="IPR000847">
    <property type="entry name" value="LysR_HTH_N"/>
</dbReference>
<dbReference type="EMBL" id="NMVO01000013">
    <property type="protein sequence ID" value="OYO13426.1"/>
    <property type="molecule type" value="Genomic_DNA"/>
</dbReference>
<dbReference type="AlphaFoldDB" id="A0A255GFX7"/>